<evidence type="ECO:0000256" key="1">
    <source>
        <dbReference type="SAM" id="MobiDB-lite"/>
    </source>
</evidence>
<dbReference type="AlphaFoldDB" id="A0A7C3VNE0"/>
<evidence type="ECO:0000313" key="2">
    <source>
        <dbReference type="EMBL" id="HGG02098.1"/>
    </source>
</evidence>
<protein>
    <submittedName>
        <fullName evidence="2">Uncharacterized protein</fullName>
    </submittedName>
</protein>
<reference evidence="2" key="1">
    <citation type="journal article" date="2020" name="mSystems">
        <title>Genome- and Community-Level Interaction Insights into Carbon Utilization and Element Cycling Functions of Hydrothermarchaeota in Hydrothermal Sediment.</title>
        <authorList>
            <person name="Zhou Z."/>
            <person name="Liu Y."/>
            <person name="Xu W."/>
            <person name="Pan J."/>
            <person name="Luo Z.H."/>
            <person name="Li M."/>
        </authorList>
    </citation>
    <scope>NUCLEOTIDE SEQUENCE [LARGE SCALE GENOMIC DNA]</scope>
    <source>
        <strain evidence="2">SpSt-374</strain>
    </source>
</reference>
<proteinExistence type="predicted"/>
<comment type="caution">
    <text evidence="2">The sequence shown here is derived from an EMBL/GenBank/DDBJ whole genome shotgun (WGS) entry which is preliminary data.</text>
</comment>
<gene>
    <name evidence="2" type="ORF">ENR15_16000</name>
</gene>
<accession>A0A7C3VNE0</accession>
<organism evidence="2">
    <name type="scientific">Planktothricoides sp. SpSt-374</name>
    <dbReference type="NCBI Taxonomy" id="2282167"/>
    <lineage>
        <taxon>Bacteria</taxon>
        <taxon>Bacillati</taxon>
        <taxon>Cyanobacteriota</taxon>
        <taxon>Cyanophyceae</taxon>
        <taxon>Oscillatoriophycideae</taxon>
        <taxon>Oscillatoriales</taxon>
        <taxon>Oscillatoriaceae</taxon>
        <taxon>Planktothricoides</taxon>
    </lineage>
</organism>
<dbReference type="EMBL" id="DSPX01000164">
    <property type="protein sequence ID" value="HGG02098.1"/>
    <property type="molecule type" value="Genomic_DNA"/>
</dbReference>
<feature type="region of interest" description="Disordered" evidence="1">
    <location>
        <begin position="19"/>
        <end position="65"/>
    </location>
</feature>
<sequence>MVDDIATTAVPPEAVQLEVMQEAAPQPTGEIMTTTAEPPTQTPTPAQETSAPPPPPAPEAPQQQAAVTNTVVEQFIFGTTIETLYLRGLAGRLGTSQDILLQTRVFQVVVGLSGNQTALLQAFQAALERAGIFNLASYNNAGFADLIANSGNAELALEIFSRLAANRLLLVSRLGRLSSLSIRRGLVGVRFARITLTQYVVYQGLGTRFITFPREREK</sequence>
<name>A0A7C3VNE0_9CYAN</name>
<feature type="compositionally biased region" description="Low complexity" evidence="1">
    <location>
        <begin position="33"/>
        <end position="50"/>
    </location>
</feature>